<feature type="compositionally biased region" description="Gly residues" evidence="1">
    <location>
        <begin position="1290"/>
        <end position="1303"/>
    </location>
</feature>
<evidence type="ECO:0000256" key="2">
    <source>
        <dbReference type="SAM" id="Phobius"/>
    </source>
</evidence>
<gene>
    <name evidence="5" type="ORF">CHLRE_14g624450v5</name>
</gene>
<feature type="chain" id="PRO_5014403634" description="Guanylate cyclase domain-containing protein" evidence="3">
    <location>
        <begin position="26"/>
        <end position="2458"/>
    </location>
</feature>
<feature type="compositionally biased region" description="Low complexity" evidence="1">
    <location>
        <begin position="630"/>
        <end position="639"/>
    </location>
</feature>
<keyword evidence="2" id="KW-1133">Transmembrane helix</keyword>
<feature type="region of interest" description="Disordered" evidence="1">
    <location>
        <begin position="1283"/>
        <end position="1349"/>
    </location>
</feature>
<name>A0A2K3CYA8_CHLRE</name>
<dbReference type="PROSITE" id="PS50125">
    <property type="entry name" value="GUANYLATE_CYCLASE_2"/>
    <property type="match status" value="1"/>
</dbReference>
<feature type="region of interest" description="Disordered" evidence="1">
    <location>
        <begin position="2122"/>
        <end position="2297"/>
    </location>
</feature>
<keyword evidence="3" id="KW-0732">Signal</keyword>
<organism evidence="5 6">
    <name type="scientific">Chlamydomonas reinhardtii</name>
    <name type="common">Chlamydomonas smithii</name>
    <dbReference type="NCBI Taxonomy" id="3055"/>
    <lineage>
        <taxon>Eukaryota</taxon>
        <taxon>Viridiplantae</taxon>
        <taxon>Chlorophyta</taxon>
        <taxon>core chlorophytes</taxon>
        <taxon>Chlorophyceae</taxon>
        <taxon>CS clade</taxon>
        <taxon>Chlamydomonadales</taxon>
        <taxon>Chlamydomonadaceae</taxon>
        <taxon>Chlamydomonas</taxon>
    </lineage>
</organism>
<feature type="compositionally biased region" description="Gly residues" evidence="1">
    <location>
        <begin position="1312"/>
        <end position="1324"/>
    </location>
</feature>
<feature type="compositionally biased region" description="Low complexity" evidence="1">
    <location>
        <begin position="387"/>
        <end position="418"/>
    </location>
</feature>
<keyword evidence="6" id="KW-1185">Reference proteome</keyword>
<keyword evidence="2" id="KW-0472">Membrane</keyword>
<evidence type="ECO:0000256" key="1">
    <source>
        <dbReference type="SAM" id="MobiDB-lite"/>
    </source>
</evidence>
<evidence type="ECO:0000256" key="3">
    <source>
        <dbReference type="SAM" id="SignalP"/>
    </source>
</evidence>
<feature type="region of interest" description="Disordered" evidence="1">
    <location>
        <begin position="1782"/>
        <end position="1818"/>
    </location>
</feature>
<evidence type="ECO:0000313" key="5">
    <source>
        <dbReference type="EMBL" id="PNW73239.1"/>
    </source>
</evidence>
<sequence>MGVVWRRGLLAGLLLCLAWSQPSQASASAQLRQLLAANVNSTCASALVDSLTLPNATSIFMEAPANTTAMREHLLALVDAILQGDKRCTDSSSLELTWAQYPSWVNGAFTEWIFDLMMDSATARYFGSVTFNGPQELPPPSTLGLGSSRTTGTYANSNSSSALATTSGTSSSSNTNSSSSSSGSGSGLGAVDPSVLRDYAALTNPLVVVYSGDLSGFDMGFAVEQKGVGEYPENACVDLANPRGPLHPRAQLLLYYRADVLTALAAAGALASAAPPADWDELEAVLAAHAAAVALGPGAGPELEAALPPHGLCVTMHTTCGRGGDVLAAIAASVVQTGGTAQGYVFDLEGTPAGSAGPELVAGPGWRHAASVLQRLLAYNAPEGNRTAGPASTGASATNPTANATATSGSGSSSSSGSGTTGGGDSSVQELCRAMSRHFLEGRCLVTLDWDVLLLSAVAKTPLLLQPGVLGVAPLPGSRVVLERSNGSSSVGSASSNSTAGARLVPCTPQLCRLSANHDRLYLTPEGQRQEVLDAAAAANGTCTTGDGARVEAAALAASKAPPVDDAVLINRAPYSVLYEYFVYINYERVALANLGQEMALVQLNVAGRLSSERKSRQDGLDGLRVSRKPAAPAPAANTTAAAAAASGSQLSRSASGIAGASSSSSTAAANGHAGGWTGSAWAGVPWWGQLGDDGALAAGAAPFTSAGVPRDVADSYLRAMLHAIHSPNAAPDVQSPGLINWYKWALSYTAASLLPANATTAVTATRGAGPDAAAAALGAAWQLVAAAYTPTAVRRDYLASIGVASAGANTTDDSDTGGVPAGGSSGSGSSSKQLSTSGVVALVGGIVGGIVAAAVLLVLLTRRRRHNRNLLGRVVAPRAGPDTTMLITDIQNSTTLWEALDVTVMDETLKMHHDIIRRLLAQHDGYESATEGDSFIVAFADPASAVAFATACQLALLKAPWPEELLCHPDAAPVVVDPLDADNRDAAQRVGLPSGPDRPLAPAAPGSSFLARLAAPALYLSSRVRVAAARSQAAREWAAQGGAPSGRWWVGPHPSGMGQVVPIGGVGGVATPGGTILPPPYSLHASAVPGVIVGGVGGGGVPMYDWAGDVSVRGGSGYGNSNSPGPNGGAAATPFGTAAATALYGGSVTGAAAAAVFRPGGGRVHSEAHLAARMHMTGGHGPQHVPMGAAMVPGMGVGGVLGATAFNGNAAVNAGMSLPGSSLGSFTAGSGAGAPGAAGPPGMGVGAMGMVGGGRLPSVSAGKGAAGASRFRQAPVTAAATITADSNTPGGGAGGGGSGSLSGGAPVVAGEGDGANGANGGGVEDLERVSGDGHVSQDCGSGTTGTTAVTATTVPDGAARGASNFGGGSLEGGTASADGMNAALGVLSVKKVAELPAGSASGGGTAAEGRSDSFLAMMKMGGSPLPMGGGKVSGNGLPKAAVSNSSFLPSGDTHNRLSNPGVAVRGESITAAAMRLQSASAGGFMPGGAATPPPAAAQAVPSMSSAGGIFGEWRWSRNGSTGTGLGMANGMGPIPSFFGRRAPGEAQSTPLPFFWGGGNATPGGGPTAPGAATTSGAAAVPATASSWWEAELQRVFPVVSPEAVPGSLRSGYPLKSLRVLLSSGRLGLVAYRGLRVRMGLHTGLEGNSYIAFNKVDSSYKYSGPFAETAKYATTSAPGGMVVLSASAFARLRNSLQKSDGGSQGVVGARGSLVVYAGHHVLQPAAPEGNAAAASKSAAAALFGTGVIGGGGGDGPVPMSLQSALMRGANASRRQTVQLNLTPTPLLPDDGPPTTPKASGNSASTGAAAAAAGTTSQRQSGVLGSIAAGFSLKRLISSHMGGGGAGTGAAAGGNRSGRDRSSGGGNRSSRDRASGAGNLRGSMGGMRATVGGLIVTSTVAPGEELALYQAVPQPLVCRLALSPPLRSVRLSQVGSLGAPTGCVTVAFMYVVGASTLLNDLPGPAARALDLFQRLACKQLLQTRPPPRRRSDTSTLLGLASDALSTTNLGAYANAHANAAAAAAFGAAGEAAGAGGPLPQAPPPPPEAWSGLPAVCSRAGYLVEGGEGLVLAVFRDPTAAVEWALDCVEALKKQDWEDELLSHWLCEEVLSVGVTGGGNQPITMELSLPPLDESEAGGVPGASGAMPPGTTADGSDPGATGLQTAPGAGAGEGRKAPAWANGRSRRGGLAVSLAPSPEAGAGGGAGPVGEGTEPGLSVAFPPDAETAARQHSNSRAGSDADSGPDGSASRVQRAGPSRPISAVARPRSAAFAPTIEASGGGGAGPGLGMLPRSLSRKPSMARMGARAMTQRVLERGLRIKVGIDTGRASHTLTEASGRLSYRGKVMNRASRVAGKAAPGQVLITEEAWSIVLEAPENRVNSSDEEAEEEDLLLSGGGARGGGGGGGGESDGGALSVAASSRHSRWAPQKCGLVGVSLGKVVLRGVSQPVELIQCMRGRG</sequence>
<feature type="region of interest" description="Disordered" evidence="1">
    <location>
        <begin position="2376"/>
        <end position="2417"/>
    </location>
</feature>
<dbReference type="GeneID" id="66056273"/>
<feature type="compositionally biased region" description="Gly residues" evidence="1">
    <location>
        <begin position="2393"/>
        <end position="2409"/>
    </location>
</feature>
<feature type="transmembrane region" description="Helical" evidence="2">
    <location>
        <begin position="840"/>
        <end position="861"/>
    </location>
</feature>
<dbReference type="SMART" id="SM00044">
    <property type="entry name" value="CYCc"/>
    <property type="match status" value="1"/>
</dbReference>
<dbReference type="InterPro" id="IPR001054">
    <property type="entry name" value="A/G_cyclase"/>
</dbReference>
<dbReference type="Proteomes" id="UP000006906">
    <property type="component" value="Chromosome 14"/>
</dbReference>
<dbReference type="GO" id="GO:0006171">
    <property type="term" value="P:cAMP biosynthetic process"/>
    <property type="evidence" value="ECO:0000318"/>
    <property type="project" value="GO_Central"/>
</dbReference>
<dbReference type="SUPFAM" id="SSF55073">
    <property type="entry name" value="Nucleotide cyclase"/>
    <property type="match status" value="2"/>
</dbReference>
<dbReference type="GO" id="GO:0035556">
    <property type="term" value="P:intracellular signal transduction"/>
    <property type="evidence" value="ECO:0007669"/>
    <property type="project" value="InterPro"/>
</dbReference>
<feature type="signal peptide" evidence="3">
    <location>
        <begin position="1"/>
        <end position="25"/>
    </location>
</feature>
<dbReference type="Gramene" id="PNW73239">
    <property type="protein sequence ID" value="PNW73239"/>
    <property type="gene ID" value="CHLRE_14g624450v5"/>
</dbReference>
<feature type="compositionally biased region" description="Low complexity" evidence="1">
    <location>
        <begin position="2233"/>
        <end position="2249"/>
    </location>
</feature>
<feature type="compositionally biased region" description="Gly residues" evidence="1">
    <location>
        <begin position="2277"/>
        <end position="2286"/>
    </location>
</feature>
<dbReference type="Gene3D" id="3.30.70.1230">
    <property type="entry name" value="Nucleotide cyclase"/>
    <property type="match status" value="4"/>
</dbReference>
<dbReference type="RefSeq" id="XP_042916923.1">
    <property type="nucleotide sequence ID" value="XM_043070250.1"/>
</dbReference>
<feature type="region of interest" description="Disordered" evidence="1">
    <location>
        <begin position="1842"/>
        <end position="1883"/>
    </location>
</feature>
<proteinExistence type="predicted"/>
<dbReference type="InterPro" id="IPR050697">
    <property type="entry name" value="Adenylyl/Guanylyl_Cyclase_3/4"/>
</dbReference>
<feature type="compositionally biased region" description="Gly residues" evidence="1">
    <location>
        <begin position="1842"/>
        <end position="1855"/>
    </location>
</feature>
<feature type="region of interest" description="Disordered" evidence="1">
    <location>
        <begin position="616"/>
        <end position="639"/>
    </location>
</feature>
<dbReference type="GO" id="GO:0004016">
    <property type="term" value="F:adenylate cyclase activity"/>
    <property type="evidence" value="ECO:0000318"/>
    <property type="project" value="GO_Central"/>
</dbReference>
<feature type="compositionally biased region" description="Gly residues" evidence="1">
    <location>
        <begin position="2199"/>
        <end position="2208"/>
    </location>
</feature>
<dbReference type="InterPro" id="IPR029787">
    <property type="entry name" value="Nucleotide_cyclase"/>
</dbReference>
<reference evidence="5 6" key="1">
    <citation type="journal article" date="2007" name="Science">
        <title>The Chlamydomonas genome reveals the evolution of key animal and plant functions.</title>
        <authorList>
            <person name="Merchant S.S."/>
            <person name="Prochnik S.E."/>
            <person name="Vallon O."/>
            <person name="Harris E.H."/>
            <person name="Karpowicz S.J."/>
            <person name="Witman G.B."/>
            <person name="Terry A."/>
            <person name="Salamov A."/>
            <person name="Fritz-Laylin L.K."/>
            <person name="Marechal-Drouard L."/>
            <person name="Marshall W.F."/>
            <person name="Qu L.H."/>
            <person name="Nelson D.R."/>
            <person name="Sanderfoot A.A."/>
            <person name="Spalding M.H."/>
            <person name="Kapitonov V.V."/>
            <person name="Ren Q."/>
            <person name="Ferris P."/>
            <person name="Lindquist E."/>
            <person name="Shapiro H."/>
            <person name="Lucas S.M."/>
            <person name="Grimwood J."/>
            <person name="Schmutz J."/>
            <person name="Cardol P."/>
            <person name="Cerutti H."/>
            <person name="Chanfreau G."/>
            <person name="Chen C.L."/>
            <person name="Cognat V."/>
            <person name="Croft M.T."/>
            <person name="Dent R."/>
            <person name="Dutcher S."/>
            <person name="Fernandez E."/>
            <person name="Fukuzawa H."/>
            <person name="Gonzalez-Ballester D."/>
            <person name="Gonzalez-Halphen D."/>
            <person name="Hallmann A."/>
            <person name="Hanikenne M."/>
            <person name="Hippler M."/>
            <person name="Inwood W."/>
            <person name="Jabbari K."/>
            <person name="Kalanon M."/>
            <person name="Kuras R."/>
            <person name="Lefebvre P.A."/>
            <person name="Lemaire S.D."/>
            <person name="Lobanov A.V."/>
            <person name="Lohr M."/>
            <person name="Manuell A."/>
            <person name="Meier I."/>
            <person name="Mets L."/>
            <person name="Mittag M."/>
            <person name="Mittelmeier T."/>
            <person name="Moroney J.V."/>
            <person name="Moseley J."/>
            <person name="Napoli C."/>
            <person name="Nedelcu A.M."/>
            <person name="Niyogi K."/>
            <person name="Novoselov S.V."/>
            <person name="Paulsen I.T."/>
            <person name="Pazour G."/>
            <person name="Purton S."/>
            <person name="Ral J.P."/>
            <person name="Riano-Pachon D.M."/>
            <person name="Riekhof W."/>
            <person name="Rymarquis L."/>
            <person name="Schroda M."/>
            <person name="Stern D."/>
            <person name="Umen J."/>
            <person name="Willows R."/>
            <person name="Wilson N."/>
            <person name="Zimmer S.L."/>
            <person name="Allmer J."/>
            <person name="Balk J."/>
            <person name="Bisova K."/>
            <person name="Chen C.J."/>
            <person name="Elias M."/>
            <person name="Gendler K."/>
            <person name="Hauser C."/>
            <person name="Lamb M.R."/>
            <person name="Ledford H."/>
            <person name="Long J.C."/>
            <person name="Minagawa J."/>
            <person name="Page M.D."/>
            <person name="Pan J."/>
            <person name="Pootakham W."/>
            <person name="Roje S."/>
            <person name="Rose A."/>
            <person name="Stahlberg E."/>
            <person name="Terauchi A.M."/>
            <person name="Yang P."/>
            <person name="Ball S."/>
            <person name="Bowler C."/>
            <person name="Dieckmann C.L."/>
            <person name="Gladyshev V.N."/>
            <person name="Green P."/>
            <person name="Jorgensen R."/>
            <person name="Mayfield S."/>
            <person name="Mueller-Roeber B."/>
            <person name="Rajamani S."/>
            <person name="Sayre R.T."/>
            <person name="Brokstein P."/>
            <person name="Dubchak I."/>
            <person name="Goodstein D."/>
            <person name="Hornick L."/>
            <person name="Huang Y.W."/>
            <person name="Jhaveri J."/>
            <person name="Luo Y."/>
            <person name="Martinez D."/>
            <person name="Ngau W.C."/>
            <person name="Otillar B."/>
            <person name="Poliakov A."/>
            <person name="Porter A."/>
            <person name="Szajkowski L."/>
            <person name="Werner G."/>
            <person name="Zhou K."/>
            <person name="Grigoriev I.V."/>
            <person name="Rokhsar D.S."/>
            <person name="Grossman A.R."/>
        </authorList>
    </citation>
    <scope>NUCLEOTIDE SEQUENCE [LARGE SCALE GENOMIC DNA]</scope>
    <source>
        <strain evidence="6">CC-503</strain>
    </source>
</reference>
<dbReference type="PANTHER" id="PTHR43081">
    <property type="entry name" value="ADENYLATE CYCLASE, TERMINAL-DIFFERENTIATION SPECIFIC-RELATED"/>
    <property type="match status" value="1"/>
</dbReference>
<dbReference type="PANTHER" id="PTHR43081:SF1">
    <property type="entry name" value="ADENYLATE CYCLASE, TERMINAL-DIFFERENTIATION SPECIFIC"/>
    <property type="match status" value="1"/>
</dbReference>
<keyword evidence="2" id="KW-0812">Transmembrane</keyword>
<feature type="compositionally biased region" description="Low complexity" evidence="1">
    <location>
        <begin position="1796"/>
        <end position="1816"/>
    </location>
</feature>
<dbReference type="InParanoid" id="A0A2K3CYA8"/>
<feature type="region of interest" description="Disordered" evidence="1">
    <location>
        <begin position="137"/>
        <end position="187"/>
    </location>
</feature>
<evidence type="ECO:0000259" key="4">
    <source>
        <dbReference type="PROSITE" id="PS50125"/>
    </source>
</evidence>
<feature type="region of interest" description="Disordered" evidence="1">
    <location>
        <begin position="383"/>
        <end position="426"/>
    </location>
</feature>
<feature type="compositionally biased region" description="Low complexity" evidence="1">
    <location>
        <begin position="142"/>
        <end position="183"/>
    </location>
</feature>
<feature type="compositionally biased region" description="Acidic residues" evidence="1">
    <location>
        <begin position="2381"/>
        <end position="2390"/>
    </location>
</feature>
<evidence type="ECO:0000313" key="6">
    <source>
        <dbReference type="Proteomes" id="UP000006906"/>
    </source>
</evidence>
<dbReference type="Pfam" id="PF00211">
    <property type="entry name" value="Guanylate_cyc"/>
    <property type="match status" value="1"/>
</dbReference>
<feature type="region of interest" description="Disordered" evidence="1">
    <location>
        <begin position="810"/>
        <end position="834"/>
    </location>
</feature>
<dbReference type="KEGG" id="cre:CHLRE_14g624450v5"/>
<protein>
    <recommendedName>
        <fullName evidence="4">Guanylate cyclase domain-containing protein</fullName>
    </recommendedName>
</protein>
<accession>A0A2K3CYA8</accession>
<dbReference type="OrthoDB" id="545227at2759"/>
<dbReference type="EMBL" id="CM008975">
    <property type="protein sequence ID" value="PNW73239.1"/>
    <property type="molecule type" value="Genomic_DNA"/>
</dbReference>
<feature type="domain" description="Guanylate cyclase" evidence="4">
    <location>
        <begin position="885"/>
        <end position="943"/>
    </location>
</feature>